<name>A0A9P3UMT8_LYOSH</name>
<keyword evidence="2" id="KW-1185">Reference proteome</keyword>
<dbReference type="OrthoDB" id="2678913at2759"/>
<protein>
    <submittedName>
        <fullName evidence="1">Uncharacterized protein</fullName>
    </submittedName>
</protein>
<organism evidence="1 2">
    <name type="scientific">Lyophyllum shimeji</name>
    <name type="common">Hon-shimeji</name>
    <name type="synonym">Tricholoma shimeji</name>
    <dbReference type="NCBI Taxonomy" id="47721"/>
    <lineage>
        <taxon>Eukaryota</taxon>
        <taxon>Fungi</taxon>
        <taxon>Dikarya</taxon>
        <taxon>Basidiomycota</taxon>
        <taxon>Agaricomycotina</taxon>
        <taxon>Agaricomycetes</taxon>
        <taxon>Agaricomycetidae</taxon>
        <taxon>Agaricales</taxon>
        <taxon>Tricholomatineae</taxon>
        <taxon>Lyophyllaceae</taxon>
        <taxon>Lyophyllum</taxon>
    </lineage>
</organism>
<evidence type="ECO:0000313" key="2">
    <source>
        <dbReference type="Proteomes" id="UP001063166"/>
    </source>
</evidence>
<dbReference type="EMBL" id="BRPK01000003">
    <property type="protein sequence ID" value="GLB36656.1"/>
    <property type="molecule type" value="Genomic_DNA"/>
</dbReference>
<dbReference type="Proteomes" id="UP001063166">
    <property type="component" value="Unassembled WGS sequence"/>
</dbReference>
<reference evidence="1" key="1">
    <citation type="submission" date="2022-07" db="EMBL/GenBank/DDBJ databases">
        <title>The genome of Lyophyllum shimeji provides insight into the initial evolution of ectomycorrhizal fungal genome.</title>
        <authorList>
            <person name="Kobayashi Y."/>
            <person name="Shibata T."/>
            <person name="Hirakawa H."/>
            <person name="Shigenobu S."/>
            <person name="Nishiyama T."/>
            <person name="Yamada A."/>
            <person name="Hasebe M."/>
            <person name="Kawaguchi M."/>
        </authorList>
    </citation>
    <scope>NUCLEOTIDE SEQUENCE</scope>
    <source>
        <strain evidence="1">AT787</strain>
    </source>
</reference>
<evidence type="ECO:0000313" key="1">
    <source>
        <dbReference type="EMBL" id="GLB36656.1"/>
    </source>
</evidence>
<dbReference type="AlphaFoldDB" id="A0A9P3UMT8"/>
<gene>
    <name evidence="1" type="ORF">LshimejAT787_0309430</name>
</gene>
<comment type="caution">
    <text evidence="1">The sequence shown here is derived from an EMBL/GenBank/DDBJ whole genome shotgun (WGS) entry which is preliminary data.</text>
</comment>
<accession>A0A9P3UMT8</accession>
<sequence length="200" mass="22411">MSTSAPDAEGRLTELKRALERRRIKALSPYKAQAWECLLRVHNLLTRYPNLPSGFCNGFNAGISPIEHTHTPDNGPSLYTYSHAYLEIVEKEFNSQRYIGPLSRAEVESVIGPFQTSPLSLVPKPGKPNKFCAVHNFSFLRAPSAGFYSVNYCIDSNLFPCTWSTFVTICTTIWNLPPDSQASIRDVAEAYRTIPIIPDQ</sequence>
<proteinExistence type="predicted"/>